<dbReference type="AlphaFoldDB" id="A0A644U6I1"/>
<comment type="caution">
    <text evidence="1">The sequence shown here is derived from an EMBL/GenBank/DDBJ whole genome shotgun (WGS) entry which is preliminary data.</text>
</comment>
<organism evidence="1">
    <name type="scientific">bioreactor metagenome</name>
    <dbReference type="NCBI Taxonomy" id="1076179"/>
    <lineage>
        <taxon>unclassified sequences</taxon>
        <taxon>metagenomes</taxon>
        <taxon>ecological metagenomes</taxon>
    </lineage>
</organism>
<dbReference type="Gene3D" id="3.10.330.20">
    <property type="match status" value="1"/>
</dbReference>
<dbReference type="GO" id="GO:0030488">
    <property type="term" value="P:tRNA methylation"/>
    <property type="evidence" value="ECO:0007669"/>
    <property type="project" value="InterPro"/>
</dbReference>
<dbReference type="Gene3D" id="3.40.50.150">
    <property type="entry name" value="Vaccinia Virus protein VP39"/>
    <property type="match status" value="1"/>
</dbReference>
<gene>
    <name evidence="1" type="primary">trmI_3</name>
    <name evidence="1" type="ORF">SDC9_20358</name>
</gene>
<dbReference type="PANTHER" id="PTHR12133:SF1">
    <property type="entry name" value="TRNA (ADENINE(58)-N(1))-METHYLTRANSFERASE, MITOCHONDRIAL"/>
    <property type="match status" value="1"/>
</dbReference>
<evidence type="ECO:0000313" key="1">
    <source>
        <dbReference type="EMBL" id="MPL74545.1"/>
    </source>
</evidence>
<dbReference type="InterPro" id="IPR029063">
    <property type="entry name" value="SAM-dependent_MTases_sf"/>
</dbReference>
<name>A0A644U6I1_9ZZZZ</name>
<accession>A0A644U6I1</accession>
<dbReference type="EC" id="2.1.1.220" evidence="1"/>
<dbReference type="PANTHER" id="PTHR12133">
    <property type="entry name" value="TRNA (ADENINE(58)-N(1))-METHYLTRANSFERASE"/>
    <property type="match status" value="1"/>
</dbReference>
<keyword evidence="1" id="KW-0489">Methyltransferase</keyword>
<dbReference type="GO" id="GO:0031515">
    <property type="term" value="C:tRNA (m1A) methyltransferase complex"/>
    <property type="evidence" value="ECO:0007669"/>
    <property type="project" value="InterPro"/>
</dbReference>
<keyword evidence="1" id="KW-0808">Transferase</keyword>
<dbReference type="CDD" id="cd02440">
    <property type="entry name" value="AdoMet_MTases"/>
    <property type="match status" value="1"/>
</dbReference>
<reference evidence="1" key="1">
    <citation type="submission" date="2019-08" db="EMBL/GenBank/DDBJ databases">
        <authorList>
            <person name="Kucharzyk K."/>
            <person name="Murdoch R.W."/>
            <person name="Higgins S."/>
            <person name="Loffler F."/>
        </authorList>
    </citation>
    <scope>NUCLEOTIDE SEQUENCE</scope>
</reference>
<dbReference type="GO" id="GO:0160107">
    <property type="term" value="F:tRNA (adenine(58)-N1)-methyltransferase activity"/>
    <property type="evidence" value="ECO:0007669"/>
    <property type="project" value="UniProtKB-EC"/>
</dbReference>
<dbReference type="Pfam" id="PF01135">
    <property type="entry name" value="PCMT"/>
    <property type="match status" value="1"/>
</dbReference>
<dbReference type="PROSITE" id="PS51620">
    <property type="entry name" value="SAM_TRM61"/>
    <property type="match status" value="1"/>
</dbReference>
<sequence length="244" mass="26721">MIGPNRVIVRGHGREYYVKAGEGKLSTDLGLVDLSEVAGLESGDTVLTHLGKPFTVLLPKATDFFSHGKRTGAPMMPKDIGMVMAYTGMCRRDRVLDAGTGSGIAVIFFGGCAGSVVTCEARPEFSKIAEGNIRDAGLDNVECRACDVLDVTDGPYDIIHLDMQIQPEHVRHVYPLLKIGGYFATYTPFLEQTFCVMDTARELFGEGSVLTFECMERELTRSNRGTRPSTRVSHTGYLTVCRKL</sequence>
<dbReference type="InterPro" id="IPR014816">
    <property type="entry name" value="tRNA_MeTrfase_Gcd14"/>
</dbReference>
<dbReference type="SUPFAM" id="SSF53335">
    <property type="entry name" value="S-adenosyl-L-methionine-dependent methyltransferases"/>
    <property type="match status" value="1"/>
</dbReference>
<protein>
    <submittedName>
        <fullName evidence="1">tRNA (Adenine(58)-N(1))-methyltransferase TrmI</fullName>
        <ecNumber evidence="1">2.1.1.220</ecNumber>
    </submittedName>
</protein>
<dbReference type="EMBL" id="VSSQ01000081">
    <property type="protein sequence ID" value="MPL74545.1"/>
    <property type="molecule type" value="Genomic_DNA"/>
</dbReference>
<proteinExistence type="predicted"/>